<keyword evidence="4" id="KW-0132">Cell division</keyword>
<proteinExistence type="inferred from homology"/>
<dbReference type="InterPro" id="IPR038275">
    <property type="entry name" value="Nuf2_N_sf"/>
</dbReference>
<feature type="coiled-coil region" evidence="9">
    <location>
        <begin position="112"/>
        <end position="315"/>
    </location>
</feature>
<keyword evidence="11" id="KW-1185">Reference proteome</keyword>
<keyword evidence="6 9" id="KW-0175">Coiled coil</keyword>
<evidence type="ECO:0000256" key="2">
    <source>
        <dbReference type="ARBA" id="ARBA00005498"/>
    </source>
</evidence>
<keyword evidence="5" id="KW-0498">Mitosis</keyword>
<comment type="subcellular location">
    <subcellularLocation>
        <location evidence="1">Chromosome</location>
        <location evidence="1">Centromere</location>
    </subcellularLocation>
</comment>
<keyword evidence="7" id="KW-0131">Cell cycle</keyword>
<accession>A0A914QG52</accession>
<keyword evidence="8" id="KW-0137">Centromere</keyword>
<feature type="domain" description="Kinetochore protein Nuf2 N-terminal" evidence="10">
    <location>
        <begin position="7"/>
        <end position="126"/>
    </location>
</feature>
<protein>
    <submittedName>
        <fullName evidence="12">Kinetochore protein Nuf2 N-terminal domain-containing protein</fullName>
    </submittedName>
</protein>
<dbReference type="Proteomes" id="UP000887578">
    <property type="component" value="Unplaced"/>
</dbReference>
<evidence type="ECO:0000256" key="5">
    <source>
        <dbReference type="ARBA" id="ARBA00022776"/>
    </source>
</evidence>
<evidence type="ECO:0000313" key="12">
    <source>
        <dbReference type="WBParaSite" id="PDA_v2.g26238.t1"/>
    </source>
</evidence>
<name>A0A914QG52_9BILA</name>
<evidence type="ECO:0000259" key="10">
    <source>
        <dbReference type="Pfam" id="PF03800"/>
    </source>
</evidence>
<evidence type="ECO:0000313" key="11">
    <source>
        <dbReference type="Proteomes" id="UP000887578"/>
    </source>
</evidence>
<dbReference type="Gene3D" id="1.10.418.60">
    <property type="entry name" value="Ncd80 complex, Nuf2 subunit"/>
    <property type="match status" value="1"/>
</dbReference>
<keyword evidence="3" id="KW-0158">Chromosome</keyword>
<comment type="similarity">
    <text evidence="2">Belongs to the NUF2 family.</text>
</comment>
<reference evidence="12" key="1">
    <citation type="submission" date="2022-11" db="UniProtKB">
        <authorList>
            <consortium name="WormBaseParasite"/>
        </authorList>
    </citation>
    <scope>IDENTIFICATION</scope>
</reference>
<dbReference type="GO" id="GO:0051301">
    <property type="term" value="P:cell division"/>
    <property type="evidence" value="ECO:0007669"/>
    <property type="project" value="UniProtKB-KW"/>
</dbReference>
<dbReference type="InterPro" id="IPR005549">
    <property type="entry name" value="Kinetochore_Nuf2_N"/>
</dbReference>
<evidence type="ECO:0000256" key="6">
    <source>
        <dbReference type="ARBA" id="ARBA00023054"/>
    </source>
</evidence>
<evidence type="ECO:0000256" key="4">
    <source>
        <dbReference type="ARBA" id="ARBA00022618"/>
    </source>
</evidence>
<dbReference type="GO" id="GO:0031262">
    <property type="term" value="C:Ndc80 complex"/>
    <property type="evidence" value="ECO:0007669"/>
    <property type="project" value="InterPro"/>
</dbReference>
<dbReference type="WBParaSite" id="PDA_v2.g26238.t1">
    <property type="protein sequence ID" value="PDA_v2.g26238.t1"/>
    <property type="gene ID" value="PDA_v2.g26238"/>
</dbReference>
<dbReference type="Pfam" id="PF03800">
    <property type="entry name" value="Nuf2"/>
    <property type="match status" value="1"/>
</dbReference>
<organism evidence="11 12">
    <name type="scientific">Panagrolaimus davidi</name>
    <dbReference type="NCBI Taxonomy" id="227884"/>
    <lineage>
        <taxon>Eukaryota</taxon>
        <taxon>Metazoa</taxon>
        <taxon>Ecdysozoa</taxon>
        <taxon>Nematoda</taxon>
        <taxon>Chromadorea</taxon>
        <taxon>Rhabditida</taxon>
        <taxon>Tylenchina</taxon>
        <taxon>Panagrolaimomorpha</taxon>
        <taxon>Panagrolaimoidea</taxon>
        <taxon>Panagrolaimidae</taxon>
        <taxon>Panagrolaimus</taxon>
    </lineage>
</organism>
<dbReference type="AlphaFoldDB" id="A0A914QG52"/>
<evidence type="ECO:0000256" key="8">
    <source>
        <dbReference type="ARBA" id="ARBA00023328"/>
    </source>
</evidence>
<evidence type="ECO:0000256" key="1">
    <source>
        <dbReference type="ARBA" id="ARBA00004584"/>
    </source>
</evidence>
<evidence type="ECO:0000256" key="3">
    <source>
        <dbReference type="ARBA" id="ARBA00022454"/>
    </source>
</evidence>
<evidence type="ECO:0000256" key="9">
    <source>
        <dbReference type="SAM" id="Coils"/>
    </source>
</evidence>
<sequence>MSEMAQTEKIINFFAENYPRVGLTAESLKKPTFDTVFEAYRCLTCSIFGFEDSIFYPDENEPQTPLQILLRLMQSVINDTTPENFLLTDLIMPKSARFRFFLGSLIDFLIFLKEHVNEIDTVFEDMNNLRNKLEDDRRAIAKLGDEIQKQKQKNELAKRKKLDLSSKVSQLEAKLQANQKEKDDIKEKVATIEKQMEQKKEKTETLDAAIAEANEECRQLDFDIISSPDKIFNEIKQTEELIAKSEEKINDFKKQARDSARKKADAETLEKKVQEIDNKMSADIDATLILVNERKEALKESVADLQNRNALVSKTESDCTATKNEIEEKFRKFKADGEFLQANIDCAKEKLSTLQQ</sequence>
<evidence type="ECO:0000256" key="7">
    <source>
        <dbReference type="ARBA" id="ARBA00023306"/>
    </source>
</evidence>